<dbReference type="GeneID" id="20350017"/>
<evidence type="ECO:0000313" key="3">
    <source>
        <dbReference type="EnsemblFungi" id="EJT72700"/>
    </source>
</evidence>
<reference evidence="3" key="5">
    <citation type="submission" date="2018-04" db="UniProtKB">
        <authorList>
            <consortium name="EnsemblFungi"/>
        </authorList>
    </citation>
    <scope>IDENTIFICATION</scope>
    <source>
        <strain evidence="3">R3-111a-1</strain>
    </source>
</reference>
<dbReference type="EMBL" id="GL385399">
    <property type="protein sequence ID" value="EJT72700.1"/>
    <property type="molecule type" value="Genomic_DNA"/>
</dbReference>
<organism evidence="2">
    <name type="scientific">Gaeumannomyces tritici (strain R3-111a-1)</name>
    <name type="common">Wheat and barley take-all root rot fungus</name>
    <name type="synonym">Gaeumannomyces graminis var. tritici</name>
    <dbReference type="NCBI Taxonomy" id="644352"/>
    <lineage>
        <taxon>Eukaryota</taxon>
        <taxon>Fungi</taxon>
        <taxon>Dikarya</taxon>
        <taxon>Ascomycota</taxon>
        <taxon>Pezizomycotina</taxon>
        <taxon>Sordariomycetes</taxon>
        <taxon>Sordariomycetidae</taxon>
        <taxon>Magnaporthales</taxon>
        <taxon>Magnaporthaceae</taxon>
        <taxon>Gaeumannomyces</taxon>
    </lineage>
</organism>
<reference evidence="3" key="4">
    <citation type="journal article" date="2015" name="G3 (Bethesda)">
        <title>Genome sequences of three phytopathogenic species of the Magnaporthaceae family of fungi.</title>
        <authorList>
            <person name="Okagaki L.H."/>
            <person name="Nunes C.C."/>
            <person name="Sailsbery J."/>
            <person name="Clay B."/>
            <person name="Brown D."/>
            <person name="John T."/>
            <person name="Oh Y."/>
            <person name="Young N."/>
            <person name="Fitzgerald M."/>
            <person name="Haas B.J."/>
            <person name="Zeng Q."/>
            <person name="Young S."/>
            <person name="Adiconis X."/>
            <person name="Fan L."/>
            <person name="Levin J.Z."/>
            <person name="Mitchell T.K."/>
            <person name="Okubara P.A."/>
            <person name="Farman M.L."/>
            <person name="Kohn L.M."/>
            <person name="Birren B."/>
            <person name="Ma L.-J."/>
            <person name="Dean R.A."/>
        </authorList>
    </citation>
    <scope>NUCLEOTIDE SEQUENCE</scope>
    <source>
        <strain evidence="3">R3-111a-1</strain>
    </source>
</reference>
<evidence type="ECO:0000313" key="2">
    <source>
        <dbReference type="EMBL" id="EJT72700.1"/>
    </source>
</evidence>
<name>J3P7R7_GAET3</name>
<evidence type="ECO:0000313" key="4">
    <source>
        <dbReference type="Proteomes" id="UP000006039"/>
    </source>
</evidence>
<dbReference type="HOGENOM" id="CLU_1042230_0_0_1"/>
<dbReference type="InterPro" id="IPR013120">
    <property type="entry name" value="FAR_NAD-bd"/>
</dbReference>
<dbReference type="Pfam" id="PF07993">
    <property type="entry name" value="NAD_binding_4"/>
    <property type="match status" value="1"/>
</dbReference>
<reference evidence="2" key="3">
    <citation type="submission" date="2010-09" db="EMBL/GenBank/DDBJ databases">
        <title>Annotation of Gaeumannomyces graminis var. tritici R3-111a-1.</title>
        <authorList>
            <consortium name="The Broad Institute Genome Sequencing Platform"/>
            <person name="Ma L.-J."/>
            <person name="Dead R."/>
            <person name="Young S.K."/>
            <person name="Zeng Q."/>
            <person name="Gargeya S."/>
            <person name="Fitzgerald M."/>
            <person name="Haas B."/>
            <person name="Abouelleil A."/>
            <person name="Alvarado L."/>
            <person name="Arachchi H.M."/>
            <person name="Berlin A."/>
            <person name="Brown A."/>
            <person name="Chapman S.B."/>
            <person name="Chen Z."/>
            <person name="Dunbar C."/>
            <person name="Freedman E."/>
            <person name="Gearin G."/>
            <person name="Gellesch M."/>
            <person name="Goldberg J."/>
            <person name="Griggs A."/>
            <person name="Gujja S."/>
            <person name="Heiman D."/>
            <person name="Howarth C."/>
            <person name="Larson L."/>
            <person name="Lui A."/>
            <person name="MacDonald P.J.P."/>
            <person name="Mehta T."/>
            <person name="Montmayeur A."/>
            <person name="Murphy C."/>
            <person name="Neiman D."/>
            <person name="Pearson M."/>
            <person name="Priest M."/>
            <person name="Roberts A."/>
            <person name="Saif S."/>
            <person name="Shea T."/>
            <person name="Shenoy N."/>
            <person name="Sisk P."/>
            <person name="Stolte C."/>
            <person name="Sykes S."/>
            <person name="Yandava C."/>
            <person name="Wortman J."/>
            <person name="Nusbaum C."/>
            <person name="Birren B."/>
        </authorList>
    </citation>
    <scope>NUCLEOTIDE SEQUENCE</scope>
    <source>
        <strain evidence="2">R3-111a-1</strain>
    </source>
</reference>
<reference evidence="4" key="1">
    <citation type="submission" date="2010-07" db="EMBL/GenBank/DDBJ databases">
        <title>The genome sequence of Gaeumannomyces graminis var. tritici strain R3-111a-1.</title>
        <authorList>
            <consortium name="The Broad Institute Genome Sequencing Platform"/>
            <person name="Ma L.-J."/>
            <person name="Dead R."/>
            <person name="Young S."/>
            <person name="Zeng Q."/>
            <person name="Koehrsen M."/>
            <person name="Alvarado L."/>
            <person name="Berlin A."/>
            <person name="Chapman S.B."/>
            <person name="Chen Z."/>
            <person name="Freedman E."/>
            <person name="Gellesch M."/>
            <person name="Goldberg J."/>
            <person name="Griggs A."/>
            <person name="Gujja S."/>
            <person name="Heilman E.R."/>
            <person name="Heiman D."/>
            <person name="Hepburn T."/>
            <person name="Howarth C."/>
            <person name="Jen D."/>
            <person name="Larson L."/>
            <person name="Mehta T."/>
            <person name="Neiman D."/>
            <person name="Pearson M."/>
            <person name="Roberts A."/>
            <person name="Saif S."/>
            <person name="Shea T."/>
            <person name="Shenoy N."/>
            <person name="Sisk P."/>
            <person name="Stolte C."/>
            <person name="Sykes S."/>
            <person name="Walk T."/>
            <person name="White J."/>
            <person name="Yandava C."/>
            <person name="Haas B."/>
            <person name="Nusbaum C."/>
            <person name="Birren B."/>
        </authorList>
    </citation>
    <scope>NUCLEOTIDE SEQUENCE [LARGE SCALE GENOMIC DNA]</scope>
    <source>
        <strain evidence="4">R3-111a-1</strain>
    </source>
</reference>
<feature type="domain" description="Thioester reductase (TE)" evidence="1">
    <location>
        <begin position="88"/>
        <end position="165"/>
    </location>
</feature>
<dbReference type="STRING" id="644352.J3P7R7"/>
<dbReference type="OrthoDB" id="329835at2759"/>
<dbReference type="RefSeq" id="XP_009225674.1">
    <property type="nucleotide sequence ID" value="XM_009227410.1"/>
</dbReference>
<dbReference type="Proteomes" id="UP000006039">
    <property type="component" value="Unassembled WGS sequence"/>
</dbReference>
<dbReference type="Gene3D" id="3.40.50.720">
    <property type="entry name" value="NAD(P)-binding Rossmann-like Domain"/>
    <property type="match status" value="1"/>
</dbReference>
<gene>
    <name evidence="3" type="primary">20350017</name>
    <name evidence="2" type="ORF">GGTG_09559</name>
</gene>
<evidence type="ECO:0000259" key="1">
    <source>
        <dbReference type="Pfam" id="PF07993"/>
    </source>
</evidence>
<keyword evidence="4" id="KW-1185">Reference proteome</keyword>
<dbReference type="VEuPathDB" id="FungiDB:GGTG_09559"/>
<dbReference type="EnsemblFungi" id="EJT72700">
    <property type="protein sequence ID" value="EJT72700"/>
    <property type="gene ID" value="GGTG_09559"/>
</dbReference>
<proteinExistence type="predicted"/>
<dbReference type="AlphaFoldDB" id="J3P7R7"/>
<protein>
    <recommendedName>
        <fullName evidence="1">Thioester reductase (TE) domain-containing protein</fullName>
    </recommendedName>
</protein>
<reference evidence="2" key="2">
    <citation type="submission" date="2010-07" db="EMBL/GenBank/DDBJ databases">
        <authorList>
            <consortium name="The Broad Institute Genome Sequencing Platform"/>
            <consortium name="Broad Institute Genome Sequencing Center for Infectious Disease"/>
            <person name="Ma L.-J."/>
            <person name="Dead R."/>
            <person name="Young S."/>
            <person name="Zeng Q."/>
            <person name="Koehrsen M."/>
            <person name="Alvarado L."/>
            <person name="Berlin A."/>
            <person name="Chapman S.B."/>
            <person name="Chen Z."/>
            <person name="Freedman E."/>
            <person name="Gellesch M."/>
            <person name="Goldberg J."/>
            <person name="Griggs A."/>
            <person name="Gujja S."/>
            <person name="Heilman E.R."/>
            <person name="Heiman D."/>
            <person name="Hepburn T."/>
            <person name="Howarth C."/>
            <person name="Jen D."/>
            <person name="Larson L."/>
            <person name="Mehta T."/>
            <person name="Neiman D."/>
            <person name="Pearson M."/>
            <person name="Roberts A."/>
            <person name="Saif S."/>
            <person name="Shea T."/>
            <person name="Shenoy N."/>
            <person name="Sisk P."/>
            <person name="Stolte C."/>
            <person name="Sykes S."/>
            <person name="Walk T."/>
            <person name="White J."/>
            <person name="Yandava C."/>
            <person name="Haas B."/>
            <person name="Nusbaum C."/>
            <person name="Birren B."/>
        </authorList>
    </citation>
    <scope>NUCLEOTIDE SEQUENCE</scope>
    <source>
        <strain evidence="2">R3-111a-1</strain>
    </source>
</reference>
<accession>J3P7R7</accession>
<sequence length="267" mass="28874">MLRTRLSTNLATRELTQTAWSTLACSFRFVDSTHGEGASTAEFEAMSTPSSVGPAPRLSFWFRELSGLPDEPLPLFPTLALVVERQTTNNLGLSQAGIKVLIGCVDFILHAGAQGSCLNTYASIRDPSVRSTGFLAALGLAASHSRPTRFHLVSSVRAILFSGKNEYPEVSMIADGVLGDNGGGGGAEDANTTPGVKYMHHTTSSVVPVRQFQPFMDERLDRPLRWLQMMEWTARVEEAGFLRAVCEVGEARYPKLLLLGSGIAEGK</sequence>
<dbReference type="PROSITE" id="PS51257">
    <property type="entry name" value="PROKAR_LIPOPROTEIN"/>
    <property type="match status" value="1"/>
</dbReference>